<dbReference type="InterPro" id="IPR036779">
    <property type="entry name" value="LysM_dom_sf"/>
</dbReference>
<dbReference type="Gene3D" id="3.10.350.10">
    <property type="entry name" value="LysM domain"/>
    <property type="match status" value="3"/>
</dbReference>
<dbReference type="PANTHER" id="PTHR33734">
    <property type="entry name" value="LYSM DOMAIN-CONTAINING GPI-ANCHORED PROTEIN 2"/>
    <property type="match status" value="1"/>
</dbReference>
<feature type="domain" description="LysM" evidence="1">
    <location>
        <begin position="25"/>
        <end position="69"/>
    </location>
</feature>
<dbReference type="InterPro" id="IPR018392">
    <property type="entry name" value="LysM"/>
</dbReference>
<dbReference type="SMART" id="SM00257">
    <property type="entry name" value="LysM"/>
    <property type="match status" value="3"/>
</dbReference>
<name>A0ABP5DWR5_9MICO</name>
<reference evidence="3" key="1">
    <citation type="journal article" date="2019" name="Int. J. Syst. Evol. Microbiol.">
        <title>The Global Catalogue of Microorganisms (GCM) 10K type strain sequencing project: providing services to taxonomists for standard genome sequencing and annotation.</title>
        <authorList>
            <consortium name="The Broad Institute Genomics Platform"/>
            <consortium name="The Broad Institute Genome Sequencing Center for Infectious Disease"/>
            <person name="Wu L."/>
            <person name="Ma J."/>
        </authorList>
    </citation>
    <scope>NUCLEOTIDE SEQUENCE [LARGE SCALE GENOMIC DNA]</scope>
    <source>
        <strain evidence="3">JCM 14902</strain>
    </source>
</reference>
<dbReference type="Pfam" id="PF01476">
    <property type="entry name" value="LysM"/>
    <property type="match status" value="3"/>
</dbReference>
<gene>
    <name evidence="2" type="ORF">GCM10009777_22360</name>
</gene>
<dbReference type="SUPFAM" id="SSF54106">
    <property type="entry name" value="LysM domain"/>
    <property type="match status" value="3"/>
</dbReference>
<proteinExistence type="predicted"/>
<feature type="domain" description="LysM" evidence="1">
    <location>
        <begin position="172"/>
        <end position="216"/>
    </location>
</feature>
<keyword evidence="3" id="KW-1185">Reference proteome</keyword>
<protein>
    <recommendedName>
        <fullName evidence="1">LysM domain-containing protein</fullName>
    </recommendedName>
</protein>
<dbReference type="Proteomes" id="UP001500326">
    <property type="component" value="Unassembled WGS sequence"/>
</dbReference>
<evidence type="ECO:0000313" key="3">
    <source>
        <dbReference type="Proteomes" id="UP001500326"/>
    </source>
</evidence>
<dbReference type="PANTHER" id="PTHR33734:SF22">
    <property type="entry name" value="MEMBRANE-BOUND LYTIC MUREIN TRANSGLYCOSYLASE D"/>
    <property type="match status" value="1"/>
</dbReference>
<dbReference type="PROSITE" id="PS51782">
    <property type="entry name" value="LYSM"/>
    <property type="match status" value="3"/>
</dbReference>
<sequence length="366" mass="36721">MLRALPASAHGSGLTLRVVASAVPATYTVRQGDTVSAIATRFGLRTVDLLALNGLGWRSIIHPGDVLRLTGSKPAAAAPAAPAPAAPAASSGTYTVQRGDTISAIASRHGVSIQAVLSANGLGWSSIIYPGNSLVIPGKAALAAAPASAPAAPQAPAAAPAAPKAPAPAARGSYKIKAGDTISSIAAGHGVSIQAVLAANKLGWSSIIYPGQTITIPGAMPAAAAPAAASAGLDGEQIANAQLIVRVGRELGVPDRGIAIALGTAMQESSMRNLDRGDRDSLGLFQQRPSTGWGTAAEVSDPVRAVKAFYGGASDPNGSRTKGLLDIPGWQGLTFAQAAQAVQISAYPDAYAKWEKSAWAWLAAVG</sequence>
<organism evidence="2 3">
    <name type="scientific">Microbacterium pumilum</name>
    <dbReference type="NCBI Taxonomy" id="344165"/>
    <lineage>
        <taxon>Bacteria</taxon>
        <taxon>Bacillati</taxon>
        <taxon>Actinomycetota</taxon>
        <taxon>Actinomycetes</taxon>
        <taxon>Micrococcales</taxon>
        <taxon>Microbacteriaceae</taxon>
        <taxon>Microbacterium</taxon>
    </lineage>
</organism>
<feature type="domain" description="LysM" evidence="1">
    <location>
        <begin position="92"/>
        <end position="136"/>
    </location>
</feature>
<accession>A0ABP5DWR5</accession>
<evidence type="ECO:0000259" key="1">
    <source>
        <dbReference type="PROSITE" id="PS51782"/>
    </source>
</evidence>
<dbReference type="EMBL" id="BAAAOH010000001">
    <property type="protein sequence ID" value="GAA1987497.1"/>
    <property type="molecule type" value="Genomic_DNA"/>
</dbReference>
<comment type="caution">
    <text evidence="2">The sequence shown here is derived from an EMBL/GenBank/DDBJ whole genome shotgun (WGS) entry which is preliminary data.</text>
</comment>
<dbReference type="CDD" id="cd00118">
    <property type="entry name" value="LysM"/>
    <property type="match status" value="3"/>
</dbReference>
<evidence type="ECO:0000313" key="2">
    <source>
        <dbReference type="EMBL" id="GAA1987497.1"/>
    </source>
</evidence>